<feature type="compositionally biased region" description="Polar residues" evidence="1">
    <location>
        <begin position="594"/>
        <end position="603"/>
    </location>
</feature>
<accession>A0ABR4L4A4</accession>
<reference evidence="3 4" key="1">
    <citation type="submission" date="2024-07" db="EMBL/GenBank/DDBJ databases">
        <title>Section-level genome sequencing and comparative genomics of Aspergillus sections Usti and Cavernicolus.</title>
        <authorList>
            <consortium name="Lawrence Berkeley National Laboratory"/>
            <person name="Nybo J.L."/>
            <person name="Vesth T.C."/>
            <person name="Theobald S."/>
            <person name="Frisvad J.C."/>
            <person name="Larsen T.O."/>
            <person name="Kjaerboelling I."/>
            <person name="Rothschild-Mancinelli K."/>
            <person name="Lyhne E.K."/>
            <person name="Kogle M.E."/>
            <person name="Barry K."/>
            <person name="Clum A."/>
            <person name="Na H."/>
            <person name="Ledsgaard L."/>
            <person name="Lin J."/>
            <person name="Lipzen A."/>
            <person name="Kuo A."/>
            <person name="Riley R."/>
            <person name="Mondo S."/>
            <person name="LaButti K."/>
            <person name="Haridas S."/>
            <person name="Pangalinan J."/>
            <person name="Salamov A.A."/>
            <person name="Simmons B.A."/>
            <person name="Magnuson J.K."/>
            <person name="Chen J."/>
            <person name="Drula E."/>
            <person name="Henrissat B."/>
            <person name="Wiebenga A."/>
            <person name="Lubbers R.J."/>
            <person name="Gomes A.C."/>
            <person name="Macurrencykelacurrency M.R."/>
            <person name="Stajich J."/>
            <person name="Grigoriev I.V."/>
            <person name="Mortensen U.H."/>
            <person name="De vries R.P."/>
            <person name="Baker S.E."/>
            <person name="Andersen M.R."/>
        </authorList>
    </citation>
    <scope>NUCLEOTIDE SEQUENCE [LARGE SCALE GENOMIC DNA]</scope>
    <source>
        <strain evidence="3 4">CBS 756.74</strain>
    </source>
</reference>
<dbReference type="EMBL" id="JBFXLR010000003">
    <property type="protein sequence ID" value="KAL2859366.1"/>
    <property type="molecule type" value="Genomic_DNA"/>
</dbReference>
<keyword evidence="4" id="KW-1185">Reference proteome</keyword>
<feature type="compositionally biased region" description="Low complexity" evidence="1">
    <location>
        <begin position="564"/>
        <end position="578"/>
    </location>
</feature>
<evidence type="ECO:0000313" key="4">
    <source>
        <dbReference type="Proteomes" id="UP001610444"/>
    </source>
</evidence>
<evidence type="ECO:0000256" key="2">
    <source>
        <dbReference type="SAM" id="Phobius"/>
    </source>
</evidence>
<protein>
    <submittedName>
        <fullName evidence="3">Uncharacterized protein</fullName>
    </submittedName>
</protein>
<dbReference type="GeneID" id="98159427"/>
<dbReference type="PANTHER" id="PTHR46082">
    <property type="entry name" value="ATP/GTP-BINDING PROTEIN-RELATED"/>
    <property type="match status" value="1"/>
</dbReference>
<feature type="region of interest" description="Disordered" evidence="1">
    <location>
        <begin position="562"/>
        <end position="581"/>
    </location>
</feature>
<dbReference type="InterPro" id="IPR053137">
    <property type="entry name" value="NLR-like"/>
</dbReference>
<keyword evidence="2" id="KW-0472">Membrane</keyword>
<dbReference type="Proteomes" id="UP001610444">
    <property type="component" value="Unassembled WGS sequence"/>
</dbReference>
<feature type="region of interest" description="Disordered" evidence="1">
    <location>
        <begin position="594"/>
        <end position="617"/>
    </location>
</feature>
<keyword evidence="2" id="KW-0812">Transmembrane</keyword>
<proteinExistence type="predicted"/>
<dbReference type="RefSeq" id="XP_070904300.1">
    <property type="nucleotide sequence ID" value="XM_071044263.1"/>
</dbReference>
<dbReference type="PANTHER" id="PTHR46082:SF6">
    <property type="entry name" value="AAA+ ATPASE DOMAIN-CONTAINING PROTEIN-RELATED"/>
    <property type="match status" value="1"/>
</dbReference>
<comment type="caution">
    <text evidence="3">The sequence shown here is derived from an EMBL/GenBank/DDBJ whole genome shotgun (WGS) entry which is preliminary data.</text>
</comment>
<sequence>MPPGIGRSSDIYTVTLICALPVQMAALIAVLDEIHDEVQSKCDHKIQYVLGRIGTRNVVVYYLAAGHDRLFENPFIFPLKSDFPRVRFALMVGIGEVIQGSQERIRSGNVVATFPKHHMSFLFGHDNQRSSRDILEESLGLPPGGVVGAALHKVLQHHLRGDKSLPGHLVSIKRRYPLLAHRFNLLSQHDDSDFYRGMDPVARLLTGRWPIRAIADSLSFHKLCRGFLLSGVRRADETIVIQGVSDNGNEYPRPPEAGWPSATAACFAKQLILALDDCTASTELMSSNYGLECDRTETDSSVPSSRVSPLELTPVAVTQLGSLLLNDHVLKRLFARAILLAGPVTLQKQLERHIRKYGRDLNNQASKSIQRQAAGFILHSARHTAVYMRRELLHDTTELSVQEEMDMRNAAQIDAWLESLHKKLVRYYSDRLFDDVVEWPEYGDGDDSASQDEIPLTNLDQVKEFIVDGHAISNLRHELQTWVEAKGRENGTDRNTMSDRARAFWRRLMDICSPPPAGYRRIHYLCGCGERVYVDVKEILPGGLNKFRARLLASVNGVRDRLQHSASSGSPQAPPQAHLRSSSTAGFAGRSVIPSSTPASYTPDQVRGATGQRGSATTQPEDYKFLLLCINTKTSTVLENLEVGSFDNDEFLFRAMSQEYRRVREEHEFKIMDIVPLWACKLIRNVARRLPHFVRIPEGLRYYMSGISLYKIHSADFVRFQLVPIGLRCCPTWFKTRDVPPEAEVKAKRYLYQPVPVDDVEIDSINNLEHLLKPGPHTDDFWLNRFPKKTCSPLERERGAAGQRVIGWGIRINEGLNLTMISLLVLVTLLGVGATVVIYAVTMSDNNSAFALGAFLVAVFAAYLGHQYFTWKQTV</sequence>
<evidence type="ECO:0000313" key="3">
    <source>
        <dbReference type="EMBL" id="KAL2859366.1"/>
    </source>
</evidence>
<dbReference type="Gene3D" id="3.40.50.1580">
    <property type="entry name" value="Nucleoside phosphorylase domain"/>
    <property type="match status" value="1"/>
</dbReference>
<keyword evidence="2" id="KW-1133">Transmembrane helix</keyword>
<name>A0ABR4L4A4_9EURO</name>
<feature type="transmembrane region" description="Helical" evidence="2">
    <location>
        <begin position="849"/>
        <end position="869"/>
    </location>
</feature>
<dbReference type="InterPro" id="IPR035994">
    <property type="entry name" value="Nucleoside_phosphorylase_sf"/>
</dbReference>
<gene>
    <name evidence="3" type="ORF">BJX68DRAFT_261805</name>
</gene>
<evidence type="ECO:0000256" key="1">
    <source>
        <dbReference type="SAM" id="MobiDB-lite"/>
    </source>
</evidence>
<feature type="transmembrane region" description="Helical" evidence="2">
    <location>
        <begin position="820"/>
        <end position="842"/>
    </location>
</feature>
<organism evidence="3 4">
    <name type="scientific">Aspergillus pseudodeflectus</name>
    <dbReference type="NCBI Taxonomy" id="176178"/>
    <lineage>
        <taxon>Eukaryota</taxon>
        <taxon>Fungi</taxon>
        <taxon>Dikarya</taxon>
        <taxon>Ascomycota</taxon>
        <taxon>Pezizomycotina</taxon>
        <taxon>Eurotiomycetes</taxon>
        <taxon>Eurotiomycetidae</taxon>
        <taxon>Eurotiales</taxon>
        <taxon>Aspergillaceae</taxon>
        <taxon>Aspergillus</taxon>
        <taxon>Aspergillus subgen. Nidulantes</taxon>
    </lineage>
</organism>